<dbReference type="GO" id="GO:0000139">
    <property type="term" value="C:Golgi membrane"/>
    <property type="evidence" value="ECO:0007669"/>
    <property type="project" value="UniProtKB-SubCell"/>
</dbReference>
<dbReference type="InterPro" id="IPR048369">
    <property type="entry name" value="COG6_C"/>
</dbReference>
<dbReference type="Proteomes" id="UP000788993">
    <property type="component" value="Unassembled WGS sequence"/>
</dbReference>
<keyword evidence="6 10" id="KW-0333">Golgi apparatus</keyword>
<dbReference type="GO" id="GO:0015031">
    <property type="term" value="P:protein transport"/>
    <property type="evidence" value="ECO:0007669"/>
    <property type="project" value="UniProtKB-KW"/>
</dbReference>
<dbReference type="GO" id="GO:0006891">
    <property type="term" value="P:intra-Golgi vesicle-mediated transport"/>
    <property type="evidence" value="ECO:0007669"/>
    <property type="project" value="UniProtKB-UniRule"/>
</dbReference>
<proteinExistence type="inferred from homology"/>
<evidence type="ECO:0000256" key="8">
    <source>
        <dbReference type="ARBA" id="ARBA00031348"/>
    </source>
</evidence>
<protein>
    <recommendedName>
        <fullName evidence="3 10">Conserved oligomeric Golgi complex subunit 6</fullName>
        <shortName evidence="10">COG complex subunit 6</shortName>
    </recommendedName>
    <alternativeName>
        <fullName evidence="8 10">Component of oligomeric Golgi complex 6</fullName>
    </alternativeName>
</protein>
<evidence type="ECO:0000313" key="13">
    <source>
        <dbReference type="EMBL" id="KAH3663109.1"/>
    </source>
</evidence>
<evidence type="ECO:0000259" key="12">
    <source>
        <dbReference type="Pfam" id="PF20653"/>
    </source>
</evidence>
<keyword evidence="4 10" id="KW-0813">Transport</keyword>
<dbReference type="InterPro" id="IPR010490">
    <property type="entry name" value="COG6"/>
</dbReference>
<comment type="similarity">
    <text evidence="2 10">Belongs to the COG6 family.</text>
</comment>
<dbReference type="EMBL" id="JAEUBD010001266">
    <property type="protein sequence ID" value="KAH3663109.1"/>
    <property type="molecule type" value="Genomic_DNA"/>
</dbReference>
<comment type="subunit">
    <text evidence="10">Component of the conserved oligomeric Golgi complex.</text>
</comment>
<dbReference type="SMART" id="SM01087">
    <property type="entry name" value="COG6"/>
    <property type="match status" value="1"/>
</dbReference>
<evidence type="ECO:0000256" key="4">
    <source>
        <dbReference type="ARBA" id="ARBA00022448"/>
    </source>
</evidence>
<dbReference type="AlphaFoldDB" id="A0A9P8T2F0"/>
<evidence type="ECO:0000259" key="11">
    <source>
        <dbReference type="Pfam" id="PF06419"/>
    </source>
</evidence>
<keyword evidence="5 10" id="KW-0653">Protein transport</keyword>
<dbReference type="GO" id="GO:0017119">
    <property type="term" value="C:Golgi transport complex"/>
    <property type="evidence" value="ECO:0007669"/>
    <property type="project" value="UniProtKB-UniRule"/>
</dbReference>
<keyword evidence="7 10" id="KW-0472">Membrane</keyword>
<evidence type="ECO:0000256" key="6">
    <source>
        <dbReference type="ARBA" id="ARBA00023034"/>
    </source>
</evidence>
<gene>
    <name evidence="13" type="ORF">OGATHE_004685</name>
</gene>
<evidence type="ECO:0000256" key="9">
    <source>
        <dbReference type="ARBA" id="ARBA00043873"/>
    </source>
</evidence>
<dbReference type="Pfam" id="PF06419">
    <property type="entry name" value="COG6_N"/>
    <property type="match status" value="1"/>
</dbReference>
<evidence type="ECO:0000256" key="1">
    <source>
        <dbReference type="ARBA" id="ARBA00004395"/>
    </source>
</evidence>
<comment type="caution">
    <text evidence="13">The sequence shown here is derived from an EMBL/GenBank/DDBJ whole genome shotgun (WGS) entry which is preliminary data.</text>
</comment>
<keyword evidence="14" id="KW-1185">Reference proteome</keyword>
<feature type="domain" description="Conserved oligomeric complex COG6 N-terminal" evidence="11">
    <location>
        <begin position="153"/>
        <end position="255"/>
    </location>
</feature>
<dbReference type="PANTHER" id="PTHR21506">
    <property type="entry name" value="COMPONENT OF OLIGOMERIC GOLGI COMPLEX 6"/>
    <property type="match status" value="1"/>
</dbReference>
<reference evidence="13" key="2">
    <citation type="submission" date="2021-01" db="EMBL/GenBank/DDBJ databases">
        <authorList>
            <person name="Schikora-Tamarit M.A."/>
        </authorList>
    </citation>
    <scope>NUCLEOTIDE SEQUENCE</scope>
    <source>
        <strain evidence="13">NCAIM Y.01608</strain>
    </source>
</reference>
<name>A0A9P8T2F0_9ASCO</name>
<sequence>MDFVFDAYDDYSGDSQASSLPVPSAPLKIPNIPLQGDLTRKFSNLSILNHIKPKNKDQHQNEDTTAFRYAKTSLELLNGSNTSLVSLEPSAETTDSNVLAGRLSRVLNQSNFDSNFRQSLLLLQSRTEEHAASADADIDYKNLTSPNMLGSIARRKLRGDVESELLRQHFQSLKKFHLVVKKLNVIKQDLNDLNSCYEEIDGRLSESLQDTAEYKKEVKDLIEKRDLVKIKKSLLVAFRSTFTLSAYEEHVLQNGDVDQEFFSVVQKVEKIYSNCDILLSMNNDKLGISIMNQMSSHLQQANERISNFLRKNLNSIYVQNDFAKNPDSIANFQRALVSVLSRNRDEFDSIVSDIIENRSRIVSEEFVSQLNGYSNEIRSKPNKSFIMSSYDSKRYLSDVLAYLHSVIANELEIVESLFTFDQEVPADLLPVIRTVVNKVLGSLSRPLKSSYETILRQEAKPGVVVELYQLLGLYKHMFQKLTQDNSLIESLSQLQKDSFKKLLILVSLKIKEIKVESEVEEIDEEVLGLPDWLMDFYSEFLGIFDYHNNSDKTFLNVERSEQKELFRLLVNEPLELLNTISRKLKLSKKSKKIFMINCLDFMHSKIELIPVLSSQATFVQEILDQTIQSLIIDEFNQLLDNSGLFDIYNLVNMIYKLEDDFFDVSLYEPITENQLFNVATFQQADMRLQEFLIGYLVSNELNKLLSPSILNTIFITSTLKFVKFYRKLLLIVGEYLKDDNGQPLNVFRWDDMHVATLLGIEETYERDQDIID</sequence>
<dbReference type="InterPro" id="IPR048368">
    <property type="entry name" value="COG6_N"/>
</dbReference>
<accession>A0A9P8T2F0</accession>
<evidence type="ECO:0000256" key="3">
    <source>
        <dbReference type="ARBA" id="ARBA00020973"/>
    </source>
</evidence>
<dbReference type="PANTHER" id="PTHR21506:SF0">
    <property type="entry name" value="CONSERVED OLIGOMERIC GOLGI COMPLEX SUBUNIT 6"/>
    <property type="match status" value="1"/>
</dbReference>
<feature type="domain" description="Conserved Oligomeric Golgi complex subunit 6 C-terminal" evidence="12">
    <location>
        <begin position="285"/>
        <end position="758"/>
    </location>
</feature>
<dbReference type="Pfam" id="PF20653">
    <property type="entry name" value="COG6_C"/>
    <property type="match status" value="1"/>
</dbReference>
<evidence type="ECO:0000256" key="2">
    <source>
        <dbReference type="ARBA" id="ARBA00011023"/>
    </source>
</evidence>
<comment type="function">
    <text evidence="9">Acts as a component of the peripheral membrane COG complex that is involved in intra-Golgi protein trafficking. COG is located at the cis-Golgi, and regulates tethering of retrograde intra-Golgi vesicles and possibly a number of other membrane trafficking events.</text>
</comment>
<comment type="subcellular location">
    <subcellularLocation>
        <location evidence="1 10">Golgi apparatus membrane</location>
        <topology evidence="1 10">Peripheral membrane protein</topology>
    </subcellularLocation>
</comment>
<comment type="function">
    <text evidence="10">Acts as component of the peripheral membrane COG complex that is involved in intra-Golgi protein trafficking. COG is located at the cis-Golgi, and regulates tethering of retrograde intra-Golgi vesicles and possibly a number of other membrane trafficking events.</text>
</comment>
<evidence type="ECO:0000313" key="14">
    <source>
        <dbReference type="Proteomes" id="UP000788993"/>
    </source>
</evidence>
<evidence type="ECO:0000256" key="5">
    <source>
        <dbReference type="ARBA" id="ARBA00022927"/>
    </source>
</evidence>
<organism evidence="13 14">
    <name type="scientific">Ogataea polymorpha</name>
    <dbReference type="NCBI Taxonomy" id="460523"/>
    <lineage>
        <taxon>Eukaryota</taxon>
        <taxon>Fungi</taxon>
        <taxon>Dikarya</taxon>
        <taxon>Ascomycota</taxon>
        <taxon>Saccharomycotina</taxon>
        <taxon>Pichiomycetes</taxon>
        <taxon>Pichiales</taxon>
        <taxon>Pichiaceae</taxon>
        <taxon>Ogataea</taxon>
    </lineage>
</organism>
<evidence type="ECO:0000256" key="10">
    <source>
        <dbReference type="RuleBase" id="RU365075"/>
    </source>
</evidence>
<reference evidence="13" key="1">
    <citation type="journal article" date="2021" name="Open Biol.">
        <title>Shared evolutionary footprints suggest mitochondrial oxidative damage underlies multiple complex I losses in fungi.</title>
        <authorList>
            <person name="Schikora-Tamarit M.A."/>
            <person name="Marcet-Houben M."/>
            <person name="Nosek J."/>
            <person name="Gabaldon T."/>
        </authorList>
    </citation>
    <scope>NUCLEOTIDE SEQUENCE</scope>
    <source>
        <strain evidence="13">NCAIM Y.01608</strain>
    </source>
</reference>
<evidence type="ECO:0000256" key="7">
    <source>
        <dbReference type="ARBA" id="ARBA00023136"/>
    </source>
</evidence>